<organism evidence="17 19">
    <name type="scientific">Nonlabens ulvanivorans</name>
    <name type="common">Persicivirga ulvanivorans</name>
    <dbReference type="NCBI Taxonomy" id="906888"/>
    <lineage>
        <taxon>Bacteria</taxon>
        <taxon>Pseudomonadati</taxon>
        <taxon>Bacteroidota</taxon>
        <taxon>Flavobacteriia</taxon>
        <taxon>Flavobacteriales</taxon>
        <taxon>Flavobacteriaceae</taxon>
        <taxon>Nonlabens</taxon>
    </lineage>
</organism>
<sequence length="612" mass="69867">MEQKSIDWKSIVGMGLIFIILMYWFSQNQADVEANPETTTETSASTPDTTPQLTSNNETTTAPISNGVFQAGSNEVITFENDLIQFKIDSKGALIQEALLKSYKTYDSLPVYLAKPSEKDHQLDLVFVTNDGRKMHTKDMSFTPSQSMNGANKVLSFKANVGPSQFLEFRYELQPKNYMMDFTIRSQGLSQTFNTADAPQLNWEMLAYKRSKGMDNENRYTEIKFEYGDGSDDYTGQGAEADEEEDKVSYIAYKQHFFTSILLTDTPFKKAKLISENIASQDDEQDTYTKKFNSQIELEYTGGELAYNMDWYFGPTDYDILDGYDRNLDEVVDLGWGIFGWINEFVIRPLFSLLTKNAGIPYGIAIILLTICVRIILSPVLYKSYMTQAKMKILRPELNRIAEKYKDNAMKKQQETMRIQSEAGASPLSGCLPGLLQMPVFFALFKFFPTAFDLRQKSFLWADDLSSYDQIFKLPEGWDIPFYGDHVSLFPILASVAIFFYMQMTTGQTMQNTQQPGMPNMKFIMYLSPLFMLVFFNNYASGLSLYYFVSNLITIGIMLVIKNFVIKEDKVLAKIEKAKAAPKKKKGRFASKMSEIMEQAQAQQEEQKKGKK</sequence>
<dbReference type="NCBIfam" id="TIGR03593">
    <property type="entry name" value="yidC_nterm"/>
    <property type="match status" value="1"/>
</dbReference>
<keyword evidence="6 13" id="KW-0812">Transmembrane</keyword>
<dbReference type="Pfam" id="PF14849">
    <property type="entry name" value="YidC_periplas"/>
    <property type="match status" value="1"/>
</dbReference>
<keyword evidence="9 13" id="KW-0472">Membrane</keyword>
<comment type="subunit">
    <text evidence="13">Interacts with the Sec translocase complex via SecD. Specifically interacts with transmembrane segments of nascent integral membrane proteins during membrane integration.</text>
</comment>
<keyword evidence="4 13" id="KW-0813">Transport</keyword>
<evidence type="ECO:0000259" key="15">
    <source>
        <dbReference type="Pfam" id="PF02096"/>
    </source>
</evidence>
<feature type="transmembrane region" description="Helical" evidence="13">
    <location>
        <begin position="482"/>
        <end position="502"/>
    </location>
</feature>
<dbReference type="InterPro" id="IPR047196">
    <property type="entry name" value="YidC_ALB_C"/>
</dbReference>
<dbReference type="EMBL" id="PVNA01000003">
    <property type="protein sequence ID" value="PRX13801.1"/>
    <property type="molecule type" value="Genomic_DNA"/>
</dbReference>
<dbReference type="Proteomes" id="UP000239997">
    <property type="component" value="Unassembled WGS sequence"/>
</dbReference>
<dbReference type="CDD" id="cd19961">
    <property type="entry name" value="EcYidC-like_peri"/>
    <property type="match status" value="1"/>
</dbReference>
<dbReference type="GO" id="GO:0005886">
    <property type="term" value="C:plasma membrane"/>
    <property type="evidence" value="ECO:0007669"/>
    <property type="project" value="UniProtKB-SubCell"/>
</dbReference>
<evidence type="ECO:0000256" key="10">
    <source>
        <dbReference type="ARBA" id="ARBA00023186"/>
    </source>
</evidence>
<feature type="domain" description="Membrane insertase YidC N-terminal" evidence="16">
    <location>
        <begin position="77"/>
        <end position="345"/>
    </location>
</feature>
<evidence type="ECO:0000256" key="4">
    <source>
        <dbReference type="ARBA" id="ARBA00022448"/>
    </source>
</evidence>
<evidence type="ECO:0000259" key="16">
    <source>
        <dbReference type="Pfam" id="PF14849"/>
    </source>
</evidence>
<keyword evidence="7 13" id="KW-0653">Protein transport</keyword>
<name>A0A084JVU6_NONUL</name>
<keyword evidence="10 13" id="KW-0143">Chaperone</keyword>
<dbReference type="NCBIfam" id="TIGR03592">
    <property type="entry name" value="yidC_oxa1_cterm"/>
    <property type="match status" value="1"/>
</dbReference>
<evidence type="ECO:0000256" key="12">
    <source>
        <dbReference type="ARBA" id="ARBA00033342"/>
    </source>
</evidence>
<dbReference type="Gene3D" id="2.70.98.90">
    <property type="match status" value="1"/>
</dbReference>
<evidence type="ECO:0000256" key="14">
    <source>
        <dbReference type="SAM" id="MobiDB-lite"/>
    </source>
</evidence>
<dbReference type="InterPro" id="IPR028053">
    <property type="entry name" value="Membr_insert_YidC_N"/>
</dbReference>
<evidence type="ECO:0000313" key="18">
    <source>
        <dbReference type="EMBL" id="PRX13801.1"/>
    </source>
</evidence>
<dbReference type="RefSeq" id="WP_036584692.1">
    <property type="nucleotide sequence ID" value="NZ_JPJI01000032.1"/>
</dbReference>
<evidence type="ECO:0000256" key="2">
    <source>
        <dbReference type="ARBA" id="ARBA00010527"/>
    </source>
</evidence>
<dbReference type="InterPro" id="IPR019998">
    <property type="entry name" value="Membr_insert_YidC"/>
</dbReference>
<evidence type="ECO:0000256" key="6">
    <source>
        <dbReference type="ARBA" id="ARBA00022692"/>
    </source>
</evidence>
<feature type="transmembrane region" description="Helical" evidence="13">
    <location>
        <begin position="546"/>
        <end position="565"/>
    </location>
</feature>
<feature type="transmembrane region" description="Helical" evidence="13">
    <location>
        <begin position="360"/>
        <end position="382"/>
    </location>
</feature>
<reference evidence="18 20" key="2">
    <citation type="submission" date="2018-03" db="EMBL/GenBank/DDBJ databases">
        <title>Genomic Encyclopedia of Archaeal and Bacterial Type Strains, Phase II (KMG-II): from individual species to whole genera.</title>
        <authorList>
            <person name="Goeker M."/>
        </authorList>
    </citation>
    <scope>NUCLEOTIDE SEQUENCE [LARGE SCALE GENOMIC DNA]</scope>
    <source>
        <strain evidence="18 20">DSM 22727</strain>
    </source>
</reference>
<dbReference type="EMBL" id="JPJI01000032">
    <property type="protein sequence ID" value="KEZ93080.1"/>
    <property type="molecule type" value="Genomic_DNA"/>
</dbReference>
<evidence type="ECO:0000256" key="1">
    <source>
        <dbReference type="ARBA" id="ARBA00004429"/>
    </source>
</evidence>
<feature type="transmembrane region" description="Helical" evidence="13">
    <location>
        <begin position="427"/>
        <end position="448"/>
    </location>
</feature>
<evidence type="ECO:0000256" key="3">
    <source>
        <dbReference type="ARBA" id="ARBA00015325"/>
    </source>
</evidence>
<comment type="subcellular location">
    <subcellularLocation>
        <location evidence="1">Cell inner membrane</location>
        <topology evidence="1">Multi-pass membrane protein</topology>
    </subcellularLocation>
    <subcellularLocation>
        <location evidence="13">Cell membrane</location>
        <topology evidence="13">Multi-pass membrane protein</topology>
    </subcellularLocation>
</comment>
<accession>A0A084JVU6</accession>
<dbReference type="Pfam" id="PF02096">
    <property type="entry name" value="60KD_IMP"/>
    <property type="match status" value="1"/>
</dbReference>
<feature type="compositionally biased region" description="Low complexity" evidence="14">
    <location>
        <begin position="34"/>
        <end position="51"/>
    </location>
</feature>
<feature type="compositionally biased region" description="Polar residues" evidence="14">
    <location>
        <begin position="52"/>
        <end position="65"/>
    </location>
</feature>
<proteinExistence type="inferred from homology"/>
<dbReference type="PRINTS" id="PR00701">
    <property type="entry name" value="60KDINNERMP"/>
</dbReference>
<protein>
    <recommendedName>
        <fullName evidence="3 13">Membrane protein insertase YidC</fullName>
    </recommendedName>
    <alternativeName>
        <fullName evidence="12 13">Foldase YidC</fullName>
    </alternativeName>
    <alternativeName>
        <fullName evidence="11 13">Membrane integrase YidC</fullName>
    </alternativeName>
    <alternativeName>
        <fullName evidence="13">Membrane protein YidC</fullName>
    </alternativeName>
</protein>
<reference evidence="17 19" key="1">
    <citation type="submission" date="2014-07" db="EMBL/GenBank/DDBJ databases">
        <title>Draft genome sequence of Nonlabens ulvanivorans, an ulvan degrading bacterium.</title>
        <authorList>
            <person name="Kopel M."/>
            <person name="Helbert W."/>
            <person name="Henrissat B."/>
            <person name="Doniger T."/>
            <person name="Banin E."/>
        </authorList>
    </citation>
    <scope>NUCLEOTIDE SEQUENCE [LARGE SCALE GENOMIC DNA]</scope>
    <source>
        <strain evidence="17 19">PLR</strain>
    </source>
</reference>
<comment type="function">
    <text evidence="13">Required for the insertion and/or proper folding and/or complex formation of integral membrane proteins into the membrane. Involved in integration of membrane proteins that insert both dependently and independently of the Sec translocase complex, as well as at least some lipoproteins. Aids folding of multispanning membrane proteins.</text>
</comment>
<feature type="transmembrane region" description="Helical" evidence="13">
    <location>
        <begin position="523"/>
        <end position="540"/>
    </location>
</feature>
<evidence type="ECO:0000313" key="20">
    <source>
        <dbReference type="Proteomes" id="UP000239997"/>
    </source>
</evidence>
<evidence type="ECO:0000256" key="9">
    <source>
        <dbReference type="ARBA" id="ARBA00023136"/>
    </source>
</evidence>
<dbReference type="NCBIfam" id="NF002359">
    <property type="entry name" value="PRK01318.2-6"/>
    <property type="match status" value="1"/>
</dbReference>
<evidence type="ECO:0000256" key="11">
    <source>
        <dbReference type="ARBA" id="ARBA00033245"/>
    </source>
</evidence>
<dbReference type="GO" id="GO:0015031">
    <property type="term" value="P:protein transport"/>
    <property type="evidence" value="ECO:0007669"/>
    <property type="project" value="UniProtKB-KW"/>
</dbReference>
<dbReference type="InterPro" id="IPR028055">
    <property type="entry name" value="YidC/Oxa/ALB_C"/>
</dbReference>
<keyword evidence="8 13" id="KW-1133">Transmembrane helix</keyword>
<evidence type="ECO:0000256" key="5">
    <source>
        <dbReference type="ARBA" id="ARBA00022475"/>
    </source>
</evidence>
<dbReference type="OrthoDB" id="9780552at2"/>
<dbReference type="CDD" id="cd20070">
    <property type="entry name" value="5TM_YidC_Alb3"/>
    <property type="match status" value="1"/>
</dbReference>
<dbReference type="InterPro" id="IPR038221">
    <property type="entry name" value="YidC_periplasmic_sf"/>
</dbReference>
<feature type="transmembrane region" description="Helical" evidence="13">
    <location>
        <begin position="7"/>
        <end position="25"/>
    </location>
</feature>
<dbReference type="GO" id="GO:0032977">
    <property type="term" value="F:membrane insertase activity"/>
    <property type="evidence" value="ECO:0007669"/>
    <property type="project" value="InterPro"/>
</dbReference>
<dbReference type="HAMAP" id="MF_01810">
    <property type="entry name" value="YidC_type1"/>
    <property type="match status" value="1"/>
</dbReference>
<dbReference type="NCBIfam" id="NF002356">
    <property type="entry name" value="PRK01318.2-3"/>
    <property type="match status" value="1"/>
</dbReference>
<evidence type="ECO:0000313" key="17">
    <source>
        <dbReference type="EMBL" id="KEZ93080.1"/>
    </source>
</evidence>
<dbReference type="InterPro" id="IPR001708">
    <property type="entry name" value="YidC/ALB3/OXA1/COX18"/>
</dbReference>
<feature type="domain" description="Membrane insertase YidC/Oxa/ALB C-terminal" evidence="15">
    <location>
        <begin position="362"/>
        <end position="562"/>
    </location>
</feature>
<keyword evidence="20" id="KW-1185">Reference proteome</keyword>
<evidence type="ECO:0000256" key="7">
    <source>
        <dbReference type="ARBA" id="ARBA00022927"/>
    </source>
</evidence>
<dbReference type="PANTHER" id="PTHR12428">
    <property type="entry name" value="OXA1"/>
    <property type="match status" value="1"/>
</dbReference>
<dbReference type="AlphaFoldDB" id="A0A084JVU6"/>
<feature type="region of interest" description="Disordered" evidence="14">
    <location>
        <begin position="34"/>
        <end position="65"/>
    </location>
</feature>
<comment type="caution">
    <text evidence="17">The sequence shown here is derived from an EMBL/GenBank/DDBJ whole genome shotgun (WGS) entry which is preliminary data.</text>
</comment>
<dbReference type="Proteomes" id="UP000028531">
    <property type="component" value="Unassembled WGS sequence"/>
</dbReference>
<evidence type="ECO:0000256" key="8">
    <source>
        <dbReference type="ARBA" id="ARBA00022989"/>
    </source>
</evidence>
<evidence type="ECO:0000313" key="19">
    <source>
        <dbReference type="Proteomes" id="UP000028531"/>
    </source>
</evidence>
<dbReference type="GO" id="GO:0051205">
    <property type="term" value="P:protein insertion into membrane"/>
    <property type="evidence" value="ECO:0007669"/>
    <property type="project" value="TreeGrafter"/>
</dbReference>
<gene>
    <name evidence="13" type="primary">yidC</name>
    <name evidence="17" type="ORF">IL45_13230</name>
    <name evidence="18" type="ORF">LY02_02049</name>
</gene>
<dbReference type="PANTHER" id="PTHR12428:SF65">
    <property type="entry name" value="CYTOCHROME C OXIDASE ASSEMBLY PROTEIN COX18, MITOCHONDRIAL"/>
    <property type="match status" value="1"/>
</dbReference>
<comment type="similarity">
    <text evidence="2 13">Belongs to the OXA1/ALB3/YidC family. Type 1 subfamily.</text>
</comment>
<keyword evidence="5 13" id="KW-1003">Cell membrane</keyword>
<evidence type="ECO:0000256" key="13">
    <source>
        <dbReference type="HAMAP-Rule" id="MF_01810"/>
    </source>
</evidence>